<feature type="transmembrane region" description="Helical" evidence="1">
    <location>
        <begin position="7"/>
        <end position="26"/>
    </location>
</feature>
<accession>A0A370DBX9</accession>
<gene>
    <name evidence="2" type="ORF">DIZ79_18260</name>
</gene>
<feature type="transmembrane region" description="Helical" evidence="1">
    <location>
        <begin position="32"/>
        <end position="55"/>
    </location>
</feature>
<sequence>MFTDPLTLKYLLLAVFAIWGSLAVIATKRSFASFLLGSGVFLIIAYIALGSGFSIRLPYLHEKMEVVVYTVHNDRVHALAHPLNRPGEPIHIVFSIDPDTRAGAQMRKSFFDAVRAREGKRHQTKIVIDMRCHFTDLGVYKYEMPPAMPPKMPQ</sequence>
<keyword evidence="1" id="KW-0812">Transmembrane</keyword>
<dbReference type="AlphaFoldDB" id="A0A370DBX9"/>
<dbReference type="Proteomes" id="UP000255508">
    <property type="component" value="Unassembled WGS sequence"/>
</dbReference>
<keyword evidence="1" id="KW-1133">Transmembrane helix</keyword>
<comment type="caution">
    <text evidence="2">The sequence shown here is derived from an EMBL/GenBank/DDBJ whole genome shotgun (WGS) entry which is preliminary data.</text>
</comment>
<organism evidence="2 3">
    <name type="scientific">endosymbiont of Lamellibrachia luymesi</name>
    <dbReference type="NCBI Taxonomy" id="2200907"/>
    <lineage>
        <taxon>Bacteria</taxon>
        <taxon>Pseudomonadati</taxon>
        <taxon>Pseudomonadota</taxon>
        <taxon>Gammaproteobacteria</taxon>
        <taxon>sulfur-oxidizing symbionts</taxon>
    </lineage>
</organism>
<evidence type="ECO:0000313" key="3">
    <source>
        <dbReference type="Proteomes" id="UP000255508"/>
    </source>
</evidence>
<reference evidence="2 3" key="1">
    <citation type="journal article" date="2018" name="ISME J.">
        <title>Endosymbiont genomes yield clues of tubeworm success.</title>
        <authorList>
            <person name="Li Y."/>
            <person name="Liles M.R."/>
            <person name="Halanych K.M."/>
        </authorList>
    </citation>
    <scope>NUCLEOTIDE SEQUENCE [LARGE SCALE GENOMIC DNA]</scope>
    <source>
        <strain evidence="2">A1422</strain>
    </source>
</reference>
<name>A0A370DBX9_9GAMM</name>
<proteinExistence type="predicted"/>
<evidence type="ECO:0000313" key="2">
    <source>
        <dbReference type="EMBL" id="RDH81797.1"/>
    </source>
</evidence>
<keyword evidence="1" id="KW-0472">Membrane</keyword>
<protein>
    <submittedName>
        <fullName evidence="2">Uncharacterized protein</fullName>
    </submittedName>
</protein>
<evidence type="ECO:0000256" key="1">
    <source>
        <dbReference type="SAM" id="Phobius"/>
    </source>
</evidence>
<dbReference type="EMBL" id="QFXD01000325">
    <property type="protein sequence ID" value="RDH81797.1"/>
    <property type="molecule type" value="Genomic_DNA"/>
</dbReference>